<dbReference type="CDD" id="cd03250">
    <property type="entry name" value="ABCC_MRP_domain1"/>
    <property type="match status" value="1"/>
</dbReference>
<evidence type="ECO:0000256" key="7">
    <source>
        <dbReference type="ARBA" id="ARBA00004653"/>
    </source>
</evidence>
<comment type="catalytic activity">
    <reaction evidence="35">
        <text>protoporphyrin IX(in) + ATP + H2O = protoporphyrin IX(out) + ADP + phosphate + H(+)</text>
        <dbReference type="Rhea" id="RHEA:61336"/>
        <dbReference type="ChEBI" id="CHEBI:15377"/>
        <dbReference type="ChEBI" id="CHEBI:15378"/>
        <dbReference type="ChEBI" id="CHEBI:30616"/>
        <dbReference type="ChEBI" id="CHEBI:43474"/>
        <dbReference type="ChEBI" id="CHEBI:57306"/>
        <dbReference type="ChEBI" id="CHEBI:456216"/>
    </reaction>
    <physiologicalReaction direction="left-to-right" evidence="35">
        <dbReference type="Rhea" id="RHEA:61337"/>
    </physiologicalReaction>
</comment>
<dbReference type="InterPro" id="IPR011527">
    <property type="entry name" value="ABC1_TM_dom"/>
</dbReference>
<evidence type="ECO:0000259" key="43">
    <source>
        <dbReference type="PROSITE" id="PS50929"/>
    </source>
</evidence>
<dbReference type="EC" id="7.6.2.5" evidence="28"/>
<feature type="transmembrane region" description="Helical" evidence="41">
    <location>
        <begin position="364"/>
        <end position="383"/>
    </location>
</feature>
<dbReference type="Pfam" id="PF16185">
    <property type="entry name" value="MTABC_N"/>
    <property type="match status" value="1"/>
</dbReference>
<evidence type="ECO:0000256" key="1">
    <source>
        <dbReference type="ARBA" id="ARBA00004128"/>
    </source>
</evidence>
<feature type="transmembrane region" description="Helical" evidence="41">
    <location>
        <begin position="440"/>
        <end position="462"/>
    </location>
</feature>
<keyword evidence="17" id="KW-1000">Mitochondrion outer membrane</keyword>
<comment type="similarity">
    <text evidence="9">Belongs to the ABC transporter superfamily. ABCC family. Conjugate transporter (TC 3.A.1.208) subfamily.</text>
</comment>
<feature type="transmembrane region" description="Helical" evidence="41">
    <location>
        <begin position="133"/>
        <end position="149"/>
    </location>
</feature>
<comment type="catalytic activity">
    <reaction evidence="38">
        <text>coproporphyrin III(in) + ATP + H2O = coproporphyrin III(out) + ADP + phosphate + H(+)</text>
        <dbReference type="Rhea" id="RHEA:66664"/>
        <dbReference type="ChEBI" id="CHEBI:15377"/>
        <dbReference type="ChEBI" id="CHEBI:15378"/>
        <dbReference type="ChEBI" id="CHEBI:30616"/>
        <dbReference type="ChEBI" id="CHEBI:43474"/>
        <dbReference type="ChEBI" id="CHEBI:131725"/>
        <dbReference type="ChEBI" id="CHEBI:456216"/>
    </reaction>
    <physiologicalReaction direction="left-to-right" evidence="38">
        <dbReference type="Rhea" id="RHEA:66665"/>
    </physiologicalReaction>
</comment>
<evidence type="ECO:0000256" key="17">
    <source>
        <dbReference type="ARBA" id="ARBA00022787"/>
    </source>
</evidence>
<comment type="subunit">
    <text evidence="10">Homodimer.</text>
</comment>
<comment type="subcellular location">
    <subcellularLocation>
        <location evidence="6">Cell membrane</location>
        <topology evidence="6">Multi-pass membrane protein</topology>
    </subcellularLocation>
    <subcellularLocation>
        <location evidence="2">Endosome</location>
        <location evidence="2">Multivesicular body membrane</location>
    </subcellularLocation>
    <subcellularLocation>
        <location evidence="7">Golgi apparatus membrane</location>
        <topology evidence="7">Multi-pass membrane protein</topology>
    </subcellularLocation>
    <subcellularLocation>
        <location evidence="4">Late endosome membrane</location>
    </subcellularLocation>
    <subcellularLocation>
        <location evidence="8">Lysosome membrane</location>
    </subcellularLocation>
    <subcellularLocation>
        <location evidence="27">Melanosome membrane</location>
    </subcellularLocation>
    <subcellularLocation>
        <location evidence="3">Mitochondrion outer membrane</location>
        <topology evidence="3">Multi-pass membrane protein</topology>
    </subcellularLocation>
    <subcellularLocation>
        <location evidence="5">Secreted</location>
        <location evidence="5">Extracellular exosome</location>
    </subcellularLocation>
    <subcellularLocation>
        <location evidence="1">Vacuole membrane</location>
        <topology evidence="1">Multi-pass membrane protein</topology>
    </subcellularLocation>
</comment>
<evidence type="ECO:0000256" key="10">
    <source>
        <dbReference type="ARBA" id="ARBA00011738"/>
    </source>
</evidence>
<dbReference type="Gene3D" id="1.20.1560.10">
    <property type="entry name" value="ABC transporter type 1, transmembrane domain"/>
    <property type="match status" value="2"/>
</dbReference>
<keyword evidence="24" id="KW-1015">Disulfide bond</keyword>
<evidence type="ECO:0000256" key="37">
    <source>
        <dbReference type="ARBA" id="ARBA00048510"/>
    </source>
</evidence>
<evidence type="ECO:0000256" key="38">
    <source>
        <dbReference type="ARBA" id="ARBA00048636"/>
    </source>
</evidence>
<evidence type="ECO:0000256" key="24">
    <source>
        <dbReference type="ARBA" id="ARBA00023157"/>
    </source>
</evidence>
<dbReference type="InterPro" id="IPR003593">
    <property type="entry name" value="AAA+_ATPase"/>
</dbReference>
<evidence type="ECO:0000256" key="20">
    <source>
        <dbReference type="ARBA" id="ARBA00022989"/>
    </source>
</evidence>
<keyword evidence="19" id="KW-1278">Translocase</keyword>
<evidence type="ECO:0000256" key="11">
    <source>
        <dbReference type="ARBA" id="ARBA00022448"/>
    </source>
</evidence>
<dbReference type="NCBIfam" id="TIGR00957">
    <property type="entry name" value="MRP_assoc_pro"/>
    <property type="match status" value="1"/>
</dbReference>
<gene>
    <name evidence="44" type="ORF">CVLEPA_LOCUS801</name>
</gene>
<comment type="caution">
    <text evidence="44">The sequence shown here is derived from an EMBL/GenBank/DDBJ whole genome shotgun (WGS) entry which is preliminary data.</text>
</comment>
<evidence type="ECO:0000256" key="40">
    <source>
        <dbReference type="SAM" id="MobiDB-lite"/>
    </source>
</evidence>
<keyword evidence="12" id="KW-1003">Cell membrane</keyword>
<evidence type="ECO:0000256" key="41">
    <source>
        <dbReference type="SAM" id="Phobius"/>
    </source>
</evidence>
<evidence type="ECO:0000256" key="16">
    <source>
        <dbReference type="ARBA" id="ARBA00022741"/>
    </source>
</evidence>
<feature type="transmembrane region" description="Helical" evidence="41">
    <location>
        <begin position="1233"/>
        <end position="1255"/>
    </location>
</feature>
<feature type="transmembrane region" description="Helical" evidence="41">
    <location>
        <begin position="34"/>
        <end position="53"/>
    </location>
</feature>
<evidence type="ECO:0000256" key="26">
    <source>
        <dbReference type="ARBA" id="ARBA00024220"/>
    </source>
</evidence>
<dbReference type="InterPro" id="IPR027417">
    <property type="entry name" value="P-loop_NTPase"/>
</dbReference>
<evidence type="ECO:0000256" key="31">
    <source>
        <dbReference type="ARBA" id="ARBA00047523"/>
    </source>
</evidence>
<evidence type="ECO:0000256" key="27">
    <source>
        <dbReference type="ARBA" id="ARBA00024320"/>
    </source>
</evidence>
<dbReference type="Gene3D" id="3.40.50.300">
    <property type="entry name" value="P-loop containing nucleotide triphosphate hydrolases"/>
    <property type="match status" value="2"/>
</dbReference>
<dbReference type="Pfam" id="PF00664">
    <property type="entry name" value="ABC_membrane"/>
    <property type="match status" value="2"/>
</dbReference>
<evidence type="ECO:0000256" key="39">
    <source>
        <dbReference type="ARBA" id="ARBA00049398"/>
    </source>
</evidence>
<evidence type="ECO:0000256" key="30">
    <source>
        <dbReference type="ARBA" id="ARBA00031413"/>
    </source>
</evidence>
<keyword evidence="21" id="KW-0333">Golgi apparatus</keyword>
<dbReference type="PROSITE" id="PS00211">
    <property type="entry name" value="ABC_TRANSPORTER_1"/>
    <property type="match status" value="2"/>
</dbReference>
<evidence type="ECO:0000256" key="23">
    <source>
        <dbReference type="ARBA" id="ARBA00023136"/>
    </source>
</evidence>
<feature type="transmembrane region" description="Helical" evidence="41">
    <location>
        <begin position="73"/>
        <end position="91"/>
    </location>
</feature>
<sequence>MNLKDFCGGEDFFDINTILNVTNPQLSKCFEHTVLDLTPCAYMLIFGTAYFFIYRKSYQSYIVPSPLFKARMVFTAALCLLALANLGRGIWEYTHGIRLGYVYLISPAVLAIGMAKAVYFVNFDRRKGIQSSSLLTCFWLLYLVFWALILKNQVDRLMNAKLLDDRELFRAITFFISYACVLSLFVMCFFVDDPPAFPPKDLYCEGTESKQSDHNPEEYKDNLPCPESSSCFLSRLTFEWFSKMIMQGYKRPLVDSDLWDLNCVDKAERVSKRFLKIWNAEKAKLKKQQQKAGNVPNNTDDEVLIKQPDEKKRMPSLLKALLKSFGPFFLISTFLKILNDVLTFVSPQLLSGMINFAKSNNPVWQGYSLAVLLFLTAIVKSIILQQYFHVCFTVGMRLRSGVITAVYRKALTLSSAARKHSTVGEVVNLMSVDAQRFMDLTTYVNILWSGPFQIILAMYFLWQTMGPSTLAGLGVMVLLIPINAYIASRAHNFQIEQMKHKDERIKVMNEILNGIKVLKMYAWELSFRDKVYAIRGKEINVLKRAAYLNAAAMFTWTCAPFLVSLTTFAVYTLSDPGNILDAQKAFVSISLFNILQFPLTMLPMMISSLVQANVSLKRLQRFLCNEELDLDNVDRIPSCGPVISIENGTFTWDKDDEPALKNINLSVPKGSLVAVVGQVGSGKSSLVNCLLGDMVKLNGRVSVKGSVAYVAQQAWIQNLTVRENILFGKPFDVCKYQDTVEACELKEDFEMLPASDQTEIGERGINLSGGQKQRISIARAVYQDSDVYLFDDPLSAVDAHVGKNLFDNVLGPGGCLQRKTRLLVTNGISFLPQVDIIVVLVDGKISEIGHYDELLEKNGVFSEFLKNYANNEEKQKQEDEDIDDKFSVPNSPTSTMPDDEDPEPIVGSEGSAVVIASRQFQRDLSQKLVTVQAIYGPTCKYRPIIKNDTNQVCKSPDQKKQAENKLINTETAETGNIKASVFTSYMCSIGFFSIFVIIASYMLSTASSIGSSIWLADWTNDAKDSAKAQNSTSFRLAIYGVIGASKTIFVLSSSFAGTYGSVAASTLLHSKLLNNLLKAPMSFFDTTPLGRILNRFSKDIYVIDEVIPRGLSSFLRTFFMTLSIFVVIIYSTPIFATVALPVVILYWFVQRFYVRTSRQLRRLESISRSPIYSHFSETLAGASTIRAYGLEKSFIRQNEAKVDTNQISYYSNIVSNRQVRFLSSIFYTPAMKWLALHLEVVGNLIVLFAAIFAVVQRKHIEAGIVGLSISYSLQITSVLNWMVRTASEVETNIVAVERVEEYTNVQQEAPLEIEHSLPNSGWPDRGRIKFVNYSTRYRDELDLVVRGINVDIKGGEKIGVVGRTGAGKSSLTLALFRIIEAAEGMITIDGLDIGKMGLHSLRSKLSIIPQDPVLFCGTLRMNLDPFDGYSDEELWDALEHSHLKNFVLTLPKKLEHDIAGGGENLSVGQRQLVCLARALLRKSKILVLDEATAAVDLETDDLIQATIRSEFADSTTVTIAHRLNTIMDSTRVLVLNAGKVTEYDTPQNLLKSKGMFYSMAKTAGLAS</sequence>
<comment type="catalytic activity">
    <reaction evidence="37">
        <text>uroporphyrin III(in) + ATP + H2O = uroporphyrin III(out) + ADP + phosphate + H(+)</text>
        <dbReference type="Rhea" id="RHEA:66776"/>
        <dbReference type="ChEBI" id="CHEBI:15377"/>
        <dbReference type="ChEBI" id="CHEBI:15378"/>
        <dbReference type="ChEBI" id="CHEBI:30616"/>
        <dbReference type="ChEBI" id="CHEBI:43474"/>
        <dbReference type="ChEBI" id="CHEBI:167479"/>
        <dbReference type="ChEBI" id="CHEBI:456216"/>
    </reaction>
    <physiologicalReaction direction="left-to-right" evidence="37">
        <dbReference type="Rhea" id="RHEA:66777"/>
    </physiologicalReaction>
</comment>
<evidence type="ECO:0000256" key="18">
    <source>
        <dbReference type="ARBA" id="ARBA00022840"/>
    </source>
</evidence>
<keyword evidence="11" id="KW-0813">Transport</keyword>
<comment type="catalytic activity">
    <reaction evidence="31">
        <text>leukotriene C4(in) + ATP + H2O = leukotriene C4(out) + ADP + phosphate + H(+)</text>
        <dbReference type="Rhea" id="RHEA:38963"/>
        <dbReference type="ChEBI" id="CHEBI:15377"/>
        <dbReference type="ChEBI" id="CHEBI:15378"/>
        <dbReference type="ChEBI" id="CHEBI:30616"/>
        <dbReference type="ChEBI" id="CHEBI:43474"/>
        <dbReference type="ChEBI" id="CHEBI:57973"/>
        <dbReference type="ChEBI" id="CHEBI:456216"/>
    </reaction>
    <physiologicalReaction direction="left-to-right" evidence="31">
        <dbReference type="Rhea" id="RHEA:38964"/>
    </physiologicalReaction>
</comment>
<evidence type="ECO:0000256" key="15">
    <source>
        <dbReference type="ARBA" id="ARBA00022737"/>
    </source>
</evidence>
<keyword evidence="22" id="KW-0496">Mitochondrion</keyword>
<dbReference type="CDD" id="cd18595">
    <property type="entry name" value="ABC_6TM_MRP1_2_3_6_D1_like"/>
    <property type="match status" value="1"/>
</dbReference>
<feature type="transmembrane region" description="Helical" evidence="41">
    <location>
        <begin position="169"/>
        <end position="191"/>
    </location>
</feature>
<dbReference type="InterPro" id="IPR032410">
    <property type="entry name" value="ABCB6_N"/>
</dbReference>
<evidence type="ECO:0000256" key="8">
    <source>
        <dbReference type="ARBA" id="ARBA00004656"/>
    </source>
</evidence>
<dbReference type="SUPFAM" id="SSF52540">
    <property type="entry name" value="P-loop containing nucleoside triphosphate hydrolases"/>
    <property type="match status" value="2"/>
</dbReference>
<feature type="transmembrane region" description="Helical" evidence="41">
    <location>
        <begin position="468"/>
        <end position="488"/>
    </location>
</feature>
<dbReference type="SMART" id="SM00382">
    <property type="entry name" value="AAA"/>
    <property type="match status" value="2"/>
</dbReference>
<feature type="transmembrane region" description="Helical" evidence="41">
    <location>
        <begin position="545"/>
        <end position="573"/>
    </location>
</feature>
<evidence type="ECO:0000256" key="33">
    <source>
        <dbReference type="ARBA" id="ARBA00047753"/>
    </source>
</evidence>
<comment type="catalytic activity">
    <reaction evidence="36">
        <text>pheophorbide a(in) + ATP + H2O = pheophorbide a(out) + ADP + phosphate + H(+)</text>
        <dbReference type="Rhea" id="RHEA:61360"/>
        <dbReference type="ChEBI" id="CHEBI:15377"/>
        <dbReference type="ChEBI" id="CHEBI:15378"/>
        <dbReference type="ChEBI" id="CHEBI:30616"/>
        <dbReference type="ChEBI" id="CHEBI:43474"/>
        <dbReference type="ChEBI" id="CHEBI:58687"/>
        <dbReference type="ChEBI" id="CHEBI:456216"/>
    </reaction>
    <physiologicalReaction direction="left-to-right" evidence="36">
        <dbReference type="Rhea" id="RHEA:61361"/>
    </physiologicalReaction>
</comment>
<evidence type="ECO:0000256" key="19">
    <source>
        <dbReference type="ARBA" id="ARBA00022967"/>
    </source>
</evidence>
<keyword evidence="16" id="KW-0547">Nucleotide-binding</keyword>
<feature type="transmembrane region" description="Helical" evidence="41">
    <location>
        <begin position="103"/>
        <end position="121"/>
    </location>
</feature>
<feature type="domain" description="ABC transporter" evidence="42">
    <location>
        <begin position="1328"/>
        <end position="1562"/>
    </location>
</feature>
<dbReference type="EC" id="7.6.2.3" evidence="26"/>
<feature type="domain" description="ABC transmembrane type-1" evidence="43">
    <location>
        <begin position="995"/>
        <end position="1291"/>
    </location>
</feature>
<feature type="transmembrane region" description="Helical" evidence="41">
    <location>
        <begin position="1118"/>
        <end position="1149"/>
    </location>
</feature>
<evidence type="ECO:0000313" key="44">
    <source>
        <dbReference type="EMBL" id="CAK8671761.1"/>
    </source>
</evidence>
<dbReference type="PANTHER" id="PTHR24223:SF443">
    <property type="entry name" value="MULTIDRUG-RESISTANCE LIKE PROTEIN 1, ISOFORM I"/>
    <property type="match status" value="1"/>
</dbReference>
<evidence type="ECO:0000256" key="22">
    <source>
        <dbReference type="ARBA" id="ARBA00023128"/>
    </source>
</evidence>
<evidence type="ECO:0000256" key="36">
    <source>
        <dbReference type="ARBA" id="ARBA00048455"/>
    </source>
</evidence>
<proteinExistence type="inferred from homology"/>
<keyword evidence="45" id="KW-1185">Reference proteome</keyword>
<feature type="domain" description="ABC transmembrane type-1" evidence="43">
    <location>
        <begin position="330"/>
        <end position="611"/>
    </location>
</feature>
<dbReference type="Proteomes" id="UP001642483">
    <property type="component" value="Unassembled WGS sequence"/>
</dbReference>
<feature type="transmembrane region" description="Helical" evidence="41">
    <location>
        <begin position="320"/>
        <end position="344"/>
    </location>
</feature>
<keyword evidence="18" id="KW-0067">ATP-binding</keyword>
<evidence type="ECO:0000256" key="25">
    <source>
        <dbReference type="ARBA" id="ARBA00023228"/>
    </source>
</evidence>
<evidence type="ECO:0000256" key="21">
    <source>
        <dbReference type="ARBA" id="ARBA00023034"/>
    </source>
</evidence>
<dbReference type="InterPro" id="IPR036640">
    <property type="entry name" value="ABC1_TM_sf"/>
</dbReference>
<organism evidence="44 45">
    <name type="scientific">Clavelina lepadiformis</name>
    <name type="common">Light-bulb sea squirt</name>
    <name type="synonym">Ascidia lepadiformis</name>
    <dbReference type="NCBI Taxonomy" id="159417"/>
    <lineage>
        <taxon>Eukaryota</taxon>
        <taxon>Metazoa</taxon>
        <taxon>Chordata</taxon>
        <taxon>Tunicata</taxon>
        <taxon>Ascidiacea</taxon>
        <taxon>Aplousobranchia</taxon>
        <taxon>Clavelinidae</taxon>
        <taxon>Clavelina</taxon>
    </lineage>
</organism>
<evidence type="ECO:0000256" key="4">
    <source>
        <dbReference type="ARBA" id="ARBA00004414"/>
    </source>
</evidence>
<dbReference type="CDD" id="cd18603">
    <property type="entry name" value="ABC_6TM_MRP1_2_3_6_D2_like"/>
    <property type="match status" value="1"/>
</dbReference>
<accession>A0ABP0EXL2</accession>
<comment type="catalytic activity">
    <reaction evidence="34">
        <text>uroporphyrin I(in) + ATP + H2O = uroporphyrin I(out) + ADP + phosphate + H(+)</text>
        <dbReference type="Rhea" id="RHEA:66772"/>
        <dbReference type="ChEBI" id="CHEBI:15377"/>
        <dbReference type="ChEBI" id="CHEBI:15378"/>
        <dbReference type="ChEBI" id="CHEBI:30616"/>
        <dbReference type="ChEBI" id="CHEBI:43474"/>
        <dbReference type="ChEBI" id="CHEBI:167480"/>
        <dbReference type="ChEBI" id="CHEBI:456216"/>
    </reaction>
    <physiologicalReaction direction="left-to-right" evidence="34">
        <dbReference type="Rhea" id="RHEA:66773"/>
    </physiologicalReaction>
</comment>
<feature type="transmembrane region" description="Helical" evidence="41">
    <location>
        <begin position="585"/>
        <end position="610"/>
    </location>
</feature>
<evidence type="ECO:0000313" key="45">
    <source>
        <dbReference type="Proteomes" id="UP001642483"/>
    </source>
</evidence>
<dbReference type="SUPFAM" id="SSF90123">
    <property type="entry name" value="ABC transporter transmembrane region"/>
    <property type="match status" value="2"/>
</dbReference>
<dbReference type="PROSITE" id="PS50929">
    <property type="entry name" value="ABC_TM1F"/>
    <property type="match status" value="2"/>
</dbReference>
<dbReference type="PROSITE" id="PS50893">
    <property type="entry name" value="ABC_TRANSPORTER_2"/>
    <property type="match status" value="2"/>
</dbReference>
<evidence type="ECO:0000256" key="3">
    <source>
        <dbReference type="ARBA" id="ARBA00004374"/>
    </source>
</evidence>
<evidence type="ECO:0000256" key="12">
    <source>
        <dbReference type="ARBA" id="ARBA00022475"/>
    </source>
</evidence>
<feature type="domain" description="ABC transporter" evidence="42">
    <location>
        <begin position="643"/>
        <end position="867"/>
    </location>
</feature>
<evidence type="ECO:0000256" key="13">
    <source>
        <dbReference type="ARBA" id="ARBA00022525"/>
    </source>
</evidence>
<feature type="region of interest" description="Disordered" evidence="40">
    <location>
        <begin position="872"/>
        <end position="905"/>
    </location>
</feature>
<evidence type="ECO:0000256" key="34">
    <source>
        <dbReference type="ARBA" id="ARBA00047789"/>
    </source>
</evidence>
<evidence type="ECO:0000256" key="14">
    <source>
        <dbReference type="ARBA" id="ARBA00022692"/>
    </source>
</evidence>
<keyword evidence="14 41" id="KW-0812">Transmembrane</keyword>
<dbReference type="InterPro" id="IPR003439">
    <property type="entry name" value="ABC_transporter-like_ATP-bd"/>
</dbReference>
<comment type="catalytic activity">
    <reaction evidence="32">
        <text>heme b(in) + ATP + H2O = heme b(out) + ADP + phosphate + H(+)</text>
        <dbReference type="Rhea" id="RHEA:19261"/>
        <dbReference type="ChEBI" id="CHEBI:15377"/>
        <dbReference type="ChEBI" id="CHEBI:15378"/>
        <dbReference type="ChEBI" id="CHEBI:30616"/>
        <dbReference type="ChEBI" id="CHEBI:43474"/>
        <dbReference type="ChEBI" id="CHEBI:60344"/>
        <dbReference type="ChEBI" id="CHEBI:456216"/>
        <dbReference type="EC" id="7.6.2.5"/>
    </reaction>
    <physiologicalReaction direction="left-to-right" evidence="32">
        <dbReference type="Rhea" id="RHEA:19262"/>
    </physiologicalReaction>
</comment>
<keyword evidence="25" id="KW-0458">Lysosome</keyword>
<protein>
    <recommendedName>
        <fullName evidence="29">ATP-binding cassette sub-family B member 6</fullName>
        <ecNumber evidence="26">7.6.2.3</ecNumber>
        <ecNumber evidence="28">7.6.2.5</ecNumber>
    </recommendedName>
    <alternativeName>
        <fullName evidence="30">ABC-type heme transporter ABCB6</fullName>
    </alternativeName>
</protein>
<dbReference type="Pfam" id="PF00005">
    <property type="entry name" value="ABC_tran"/>
    <property type="match status" value="2"/>
</dbReference>
<evidence type="ECO:0000256" key="32">
    <source>
        <dbReference type="ARBA" id="ARBA00047649"/>
    </source>
</evidence>
<evidence type="ECO:0000256" key="29">
    <source>
        <dbReference type="ARBA" id="ARBA00024439"/>
    </source>
</evidence>
<reference evidence="44 45" key="1">
    <citation type="submission" date="2024-02" db="EMBL/GenBank/DDBJ databases">
        <authorList>
            <person name="Daric V."/>
            <person name="Darras S."/>
        </authorList>
    </citation>
    <scope>NUCLEOTIDE SEQUENCE [LARGE SCALE GENOMIC DNA]</scope>
</reference>
<evidence type="ECO:0000256" key="35">
    <source>
        <dbReference type="ARBA" id="ARBA00048309"/>
    </source>
</evidence>
<evidence type="ECO:0000256" key="5">
    <source>
        <dbReference type="ARBA" id="ARBA00004550"/>
    </source>
</evidence>
<evidence type="ECO:0000259" key="42">
    <source>
        <dbReference type="PROSITE" id="PS50893"/>
    </source>
</evidence>
<dbReference type="InterPro" id="IPR017871">
    <property type="entry name" value="ABC_transporter-like_CS"/>
</dbReference>
<dbReference type="PANTHER" id="PTHR24223">
    <property type="entry name" value="ATP-BINDING CASSETTE SUB-FAMILY C"/>
    <property type="match status" value="1"/>
</dbReference>
<keyword evidence="20 41" id="KW-1133">Transmembrane helix</keyword>
<dbReference type="InterPro" id="IPR005292">
    <property type="entry name" value="MRP"/>
</dbReference>
<keyword evidence="13" id="KW-0964">Secreted</keyword>
<name>A0ABP0EXL2_CLALP</name>
<dbReference type="InterPro" id="IPR050173">
    <property type="entry name" value="ABC_transporter_C-like"/>
</dbReference>
<dbReference type="EMBL" id="CAWYQH010000001">
    <property type="protein sequence ID" value="CAK8671761.1"/>
    <property type="molecule type" value="Genomic_DNA"/>
</dbReference>
<keyword evidence="23 41" id="KW-0472">Membrane</keyword>
<evidence type="ECO:0000256" key="6">
    <source>
        <dbReference type="ARBA" id="ARBA00004651"/>
    </source>
</evidence>
<keyword evidence="15" id="KW-0677">Repeat</keyword>
<comment type="catalytic activity">
    <reaction evidence="39">
        <text>coproporphyrin I(in) + ATP + H2O = coproporphyrin I(out) + ADP + phosphate + H(+)</text>
        <dbReference type="Rhea" id="RHEA:66768"/>
        <dbReference type="ChEBI" id="CHEBI:15377"/>
        <dbReference type="ChEBI" id="CHEBI:15378"/>
        <dbReference type="ChEBI" id="CHEBI:30616"/>
        <dbReference type="ChEBI" id="CHEBI:43474"/>
        <dbReference type="ChEBI" id="CHEBI:167478"/>
        <dbReference type="ChEBI" id="CHEBI:456216"/>
    </reaction>
    <physiologicalReaction direction="left-to-right" evidence="39">
        <dbReference type="Rhea" id="RHEA:66769"/>
    </physiologicalReaction>
</comment>
<evidence type="ECO:0000256" key="2">
    <source>
        <dbReference type="ARBA" id="ARBA00004333"/>
    </source>
</evidence>
<evidence type="ECO:0000256" key="28">
    <source>
        <dbReference type="ARBA" id="ARBA00024385"/>
    </source>
</evidence>
<comment type="catalytic activity">
    <reaction evidence="33">
        <text>coproporphyrinogen III(in) + ATP + H2O = coproporphyrinogen III(out) + ADP + phosphate + H(+)</text>
        <dbReference type="Rhea" id="RHEA:66680"/>
        <dbReference type="ChEBI" id="CHEBI:15377"/>
        <dbReference type="ChEBI" id="CHEBI:15378"/>
        <dbReference type="ChEBI" id="CHEBI:30616"/>
        <dbReference type="ChEBI" id="CHEBI:43474"/>
        <dbReference type="ChEBI" id="CHEBI:57309"/>
        <dbReference type="ChEBI" id="CHEBI:456216"/>
    </reaction>
    <physiologicalReaction direction="left-to-right" evidence="33">
        <dbReference type="Rhea" id="RHEA:66681"/>
    </physiologicalReaction>
</comment>
<feature type="transmembrane region" description="Helical" evidence="41">
    <location>
        <begin position="989"/>
        <end position="1016"/>
    </location>
</feature>
<evidence type="ECO:0000256" key="9">
    <source>
        <dbReference type="ARBA" id="ARBA00009726"/>
    </source>
</evidence>
<dbReference type="CDD" id="cd03244">
    <property type="entry name" value="ABCC_MRP_domain2"/>
    <property type="match status" value="1"/>
</dbReference>